<keyword evidence="2" id="KW-1185">Reference proteome</keyword>
<sequence>MRSKLNIKLSTLDAGKDFKVSITSSLKLIVKDSSANLLAPTLYVLGEGEVNTFDYPFDKIVAIPDQSRTINLIKGAVLFCNKDADCEECNSNICDEYKVLNQYEEVNIDMDINIKYYFLRYTYISRYLDADINKFSD</sequence>
<dbReference type="EMBL" id="JAPFFF010000075">
    <property type="protein sequence ID" value="KAK8835770.1"/>
    <property type="molecule type" value="Genomic_DNA"/>
</dbReference>
<name>A0ABR2GP97_9EUKA</name>
<evidence type="ECO:0000313" key="1">
    <source>
        <dbReference type="EMBL" id="KAK8835770.1"/>
    </source>
</evidence>
<reference evidence="1 2" key="1">
    <citation type="submission" date="2024-04" db="EMBL/GenBank/DDBJ databases">
        <title>Tritrichomonas musculus Genome.</title>
        <authorList>
            <person name="Alves-Ferreira E."/>
            <person name="Grigg M."/>
            <person name="Lorenzi H."/>
            <person name="Galac M."/>
        </authorList>
    </citation>
    <scope>NUCLEOTIDE SEQUENCE [LARGE SCALE GENOMIC DNA]</scope>
    <source>
        <strain evidence="1 2">EAF2021</strain>
    </source>
</reference>
<comment type="caution">
    <text evidence="1">The sequence shown here is derived from an EMBL/GenBank/DDBJ whole genome shotgun (WGS) entry which is preliminary data.</text>
</comment>
<accession>A0ABR2GP97</accession>
<evidence type="ECO:0000313" key="2">
    <source>
        <dbReference type="Proteomes" id="UP001470230"/>
    </source>
</evidence>
<dbReference type="Proteomes" id="UP001470230">
    <property type="component" value="Unassembled WGS sequence"/>
</dbReference>
<protein>
    <submittedName>
        <fullName evidence="1">Uncharacterized protein</fullName>
    </submittedName>
</protein>
<proteinExistence type="predicted"/>
<organism evidence="1 2">
    <name type="scientific">Tritrichomonas musculus</name>
    <dbReference type="NCBI Taxonomy" id="1915356"/>
    <lineage>
        <taxon>Eukaryota</taxon>
        <taxon>Metamonada</taxon>
        <taxon>Parabasalia</taxon>
        <taxon>Tritrichomonadida</taxon>
        <taxon>Tritrichomonadidae</taxon>
        <taxon>Tritrichomonas</taxon>
    </lineage>
</organism>
<gene>
    <name evidence="1" type="ORF">M9Y10_040590</name>
</gene>